<sequence length="387" mass="43417">MAQQYGYGGRSNPYDQRGIPSPQYGAPYSNQPTMGRDDYATQNVEMEPLTKNGSDEFNRQDPNAILNACREVDRGIDEIKETLKELGVFQSTLLNDASGNSTLYEQLESMNANTMALYRNLVGKVKNIKQKPESGSPRNAPQVGKVDRRLKETIRTYQQVDKDFRKKLEEQAVRQYRIVRPDATEKDIRDAIENPSHQVFAQALMQSNRQGQSKDVMDAVEQRSEAIKKIESQIIELAQLFEDMDNLVMQQEAAVVNIEQKGEEVVENMDKGTEQIGVAIQSARNARKWKWWCLGIVVLIIAIIVIVILIYKFVIQNNGTSKTKRFVLTDFANEKLSAAGHRVISGQAWSPTSGTSGKIVVPGAAWAGETGDNVARSVVRKMRTFQA</sequence>
<dbReference type="STRING" id="576137.A0A1L7WSP4"/>
<evidence type="ECO:0000256" key="2">
    <source>
        <dbReference type="SAM" id="MobiDB-lite"/>
    </source>
</evidence>
<gene>
    <name evidence="5" type="ORF">PAC_05680</name>
</gene>
<keyword evidence="6" id="KW-1185">Reference proteome</keyword>
<dbReference type="Gene3D" id="1.20.58.70">
    <property type="match status" value="1"/>
</dbReference>
<dbReference type="GO" id="GO:0031201">
    <property type="term" value="C:SNARE complex"/>
    <property type="evidence" value="ECO:0007669"/>
    <property type="project" value="TreeGrafter"/>
</dbReference>
<dbReference type="EMBL" id="FJOG01000007">
    <property type="protein sequence ID" value="CZR55792.1"/>
    <property type="molecule type" value="Genomic_DNA"/>
</dbReference>
<dbReference type="CDD" id="cd15849">
    <property type="entry name" value="SNARE_Sso1"/>
    <property type="match status" value="1"/>
</dbReference>
<comment type="similarity">
    <text evidence="1">Belongs to the syntaxin family.</text>
</comment>
<feature type="transmembrane region" description="Helical" evidence="3">
    <location>
        <begin position="289"/>
        <end position="315"/>
    </location>
</feature>
<dbReference type="GO" id="GO:0006886">
    <property type="term" value="P:intracellular protein transport"/>
    <property type="evidence" value="ECO:0007669"/>
    <property type="project" value="TreeGrafter"/>
</dbReference>
<accession>A0A1L7WSP4</accession>
<dbReference type="Pfam" id="PF05739">
    <property type="entry name" value="SNARE"/>
    <property type="match status" value="1"/>
</dbReference>
<evidence type="ECO:0000259" key="4">
    <source>
        <dbReference type="PROSITE" id="PS50192"/>
    </source>
</evidence>
<evidence type="ECO:0000256" key="3">
    <source>
        <dbReference type="SAM" id="Phobius"/>
    </source>
</evidence>
<dbReference type="OrthoDB" id="10255013at2759"/>
<dbReference type="GO" id="GO:0048278">
    <property type="term" value="P:vesicle docking"/>
    <property type="evidence" value="ECO:0007669"/>
    <property type="project" value="TreeGrafter"/>
</dbReference>
<keyword evidence="3" id="KW-0472">Membrane</keyword>
<dbReference type="GO" id="GO:0006906">
    <property type="term" value="P:vesicle fusion"/>
    <property type="evidence" value="ECO:0007669"/>
    <property type="project" value="TreeGrafter"/>
</dbReference>
<feature type="domain" description="T-SNARE coiled-coil homology" evidence="4">
    <location>
        <begin position="217"/>
        <end position="279"/>
    </location>
</feature>
<dbReference type="SUPFAM" id="SSF47661">
    <property type="entry name" value="t-snare proteins"/>
    <property type="match status" value="1"/>
</dbReference>
<dbReference type="InterPro" id="IPR010989">
    <property type="entry name" value="SNARE"/>
</dbReference>
<organism evidence="5 6">
    <name type="scientific">Phialocephala subalpina</name>
    <dbReference type="NCBI Taxonomy" id="576137"/>
    <lineage>
        <taxon>Eukaryota</taxon>
        <taxon>Fungi</taxon>
        <taxon>Dikarya</taxon>
        <taxon>Ascomycota</taxon>
        <taxon>Pezizomycotina</taxon>
        <taxon>Leotiomycetes</taxon>
        <taxon>Helotiales</taxon>
        <taxon>Mollisiaceae</taxon>
        <taxon>Phialocephala</taxon>
        <taxon>Phialocephala fortinii species complex</taxon>
    </lineage>
</organism>
<name>A0A1L7WSP4_9HELO</name>
<dbReference type="GO" id="GO:0012505">
    <property type="term" value="C:endomembrane system"/>
    <property type="evidence" value="ECO:0007669"/>
    <property type="project" value="TreeGrafter"/>
</dbReference>
<protein>
    <submittedName>
        <fullName evidence="5">Related to putative snare protein syn</fullName>
    </submittedName>
</protein>
<dbReference type="GO" id="GO:0006887">
    <property type="term" value="P:exocytosis"/>
    <property type="evidence" value="ECO:0007669"/>
    <property type="project" value="TreeGrafter"/>
</dbReference>
<dbReference type="InterPro" id="IPR000727">
    <property type="entry name" value="T_SNARE_dom"/>
</dbReference>
<dbReference type="InterPro" id="IPR006011">
    <property type="entry name" value="Syntaxin_N"/>
</dbReference>
<dbReference type="InterPro" id="IPR045242">
    <property type="entry name" value="Syntaxin"/>
</dbReference>
<proteinExistence type="inferred from homology"/>
<evidence type="ECO:0000256" key="1">
    <source>
        <dbReference type="ARBA" id="ARBA00009063"/>
    </source>
</evidence>
<keyword evidence="3" id="KW-0812">Transmembrane</keyword>
<feature type="region of interest" description="Disordered" evidence="2">
    <location>
        <begin position="1"/>
        <end position="37"/>
    </location>
</feature>
<dbReference type="AlphaFoldDB" id="A0A1L7WSP4"/>
<dbReference type="GO" id="GO:0005886">
    <property type="term" value="C:plasma membrane"/>
    <property type="evidence" value="ECO:0007669"/>
    <property type="project" value="TreeGrafter"/>
</dbReference>
<dbReference type="Proteomes" id="UP000184330">
    <property type="component" value="Unassembled WGS sequence"/>
</dbReference>
<dbReference type="PROSITE" id="PS50192">
    <property type="entry name" value="T_SNARE"/>
    <property type="match status" value="1"/>
</dbReference>
<evidence type="ECO:0000313" key="6">
    <source>
        <dbReference type="Proteomes" id="UP000184330"/>
    </source>
</evidence>
<dbReference type="Pfam" id="PF00804">
    <property type="entry name" value="Syntaxin"/>
    <property type="match status" value="1"/>
</dbReference>
<keyword evidence="3" id="KW-1133">Transmembrane helix</keyword>
<dbReference type="GO" id="GO:0000149">
    <property type="term" value="F:SNARE binding"/>
    <property type="evidence" value="ECO:0007669"/>
    <property type="project" value="TreeGrafter"/>
</dbReference>
<dbReference type="PANTHER" id="PTHR19957:SF380">
    <property type="entry name" value="SYNTAXIN FAMILY PROTEIN"/>
    <property type="match status" value="1"/>
</dbReference>
<dbReference type="PANTHER" id="PTHR19957">
    <property type="entry name" value="SYNTAXIN"/>
    <property type="match status" value="1"/>
</dbReference>
<dbReference type="GO" id="GO:0005484">
    <property type="term" value="F:SNAP receptor activity"/>
    <property type="evidence" value="ECO:0007669"/>
    <property type="project" value="TreeGrafter"/>
</dbReference>
<reference evidence="5 6" key="1">
    <citation type="submission" date="2016-03" db="EMBL/GenBank/DDBJ databases">
        <authorList>
            <person name="Ploux O."/>
        </authorList>
    </citation>
    <scope>NUCLEOTIDE SEQUENCE [LARGE SCALE GENOMIC DNA]</scope>
    <source>
        <strain evidence="5 6">UAMH 11012</strain>
    </source>
</reference>
<evidence type="ECO:0000313" key="5">
    <source>
        <dbReference type="EMBL" id="CZR55792.1"/>
    </source>
</evidence>